<keyword evidence="2" id="KW-1185">Reference proteome</keyword>
<organism evidence="1 2">
    <name type="scientific">Algoriphagus aestuariicola</name>
    <dbReference type="NCBI Taxonomy" id="1852016"/>
    <lineage>
        <taxon>Bacteria</taxon>
        <taxon>Pseudomonadati</taxon>
        <taxon>Bacteroidota</taxon>
        <taxon>Cytophagia</taxon>
        <taxon>Cytophagales</taxon>
        <taxon>Cyclobacteriaceae</taxon>
        <taxon>Algoriphagus</taxon>
    </lineage>
</organism>
<gene>
    <name evidence="1" type="ORF">J0A67_12305</name>
</gene>
<evidence type="ECO:0000313" key="2">
    <source>
        <dbReference type="Proteomes" id="UP000664698"/>
    </source>
</evidence>
<dbReference type="RefSeq" id="WP_206569622.1">
    <property type="nucleotide sequence ID" value="NZ_JAFKCW010000002.1"/>
</dbReference>
<proteinExistence type="predicted"/>
<dbReference type="Proteomes" id="UP000664698">
    <property type="component" value="Unassembled WGS sequence"/>
</dbReference>
<evidence type="ECO:0008006" key="3">
    <source>
        <dbReference type="Google" id="ProtNLM"/>
    </source>
</evidence>
<sequence length="154" mass="17246">MKNIILVMISVCLLSCSNEEIPNSIPVSINLYLEIVDEGGADLLNSENSTISQGDIKVFYKENGQLKEVFNPEMDNPRNYSIFFHEGKMKNLLALGLGGEETILKLSDTISESFIPEWHLMENGGKVLSKIYYKGNLVYDNRSADDVPSLKIIL</sequence>
<accession>A0ABS3BS29</accession>
<comment type="caution">
    <text evidence="1">The sequence shown here is derived from an EMBL/GenBank/DDBJ whole genome shotgun (WGS) entry which is preliminary data.</text>
</comment>
<reference evidence="1 2" key="1">
    <citation type="submission" date="2021-03" db="EMBL/GenBank/DDBJ databases">
        <title>novel species isolated from a fishpond in China.</title>
        <authorList>
            <person name="Lu H."/>
            <person name="Cai Z."/>
        </authorList>
    </citation>
    <scope>NUCLEOTIDE SEQUENCE [LARGE SCALE GENOMIC DNA]</scope>
    <source>
        <strain evidence="1 2">JCM 31546</strain>
    </source>
</reference>
<name>A0ABS3BS29_9BACT</name>
<evidence type="ECO:0000313" key="1">
    <source>
        <dbReference type="EMBL" id="MBN7801649.1"/>
    </source>
</evidence>
<dbReference type="EMBL" id="JAFKCW010000002">
    <property type="protein sequence ID" value="MBN7801649.1"/>
    <property type="molecule type" value="Genomic_DNA"/>
</dbReference>
<protein>
    <recommendedName>
        <fullName evidence="3">Lipoprotein</fullName>
    </recommendedName>
</protein>